<feature type="transmembrane region" description="Helical" evidence="1">
    <location>
        <begin position="88"/>
        <end position="110"/>
    </location>
</feature>
<feature type="transmembrane region" description="Helical" evidence="1">
    <location>
        <begin position="221"/>
        <end position="241"/>
    </location>
</feature>
<keyword evidence="1" id="KW-0472">Membrane</keyword>
<evidence type="ECO:0000256" key="1">
    <source>
        <dbReference type="SAM" id="Phobius"/>
    </source>
</evidence>
<sequence>MNSLPKTRIASIDLLKGLVMVIMALDHVRDYFHASAYLFDPTDPTQSNLILFFTRFITHFCAPTFCFLAGLSAFMVSRRKTKAELSSFLIKRGLWLVFLEFTVVVFAWQFDPYFRMNGFGVISMLGSSMIILAGLIHLPRNLVLGMSILVILGHNLLDSIQHPGSMVWGLIHQQDMITYPSGLVWYNDYPLVPWFAVMALGFCFGDFYSASFTPEKRKKTFTQIGLGALVLFFLLRATNFYGDSNLWVNYENLDQSLMSFLQVSKYPPSLLFLLVTLSGMLLFLGNTEKFKGPIVQFFTVFGRVPFFFYIFHLYLIHALAAVIGYFVGYGWMLLVLPDWILELPYLQGYGYSLGVVYLVWIGVIAFSYFLCKKYDRYKTQHPEKWWLSYL</sequence>
<feature type="transmembrane region" description="Helical" evidence="1">
    <location>
        <begin position="191"/>
        <end position="209"/>
    </location>
</feature>
<dbReference type="AlphaFoldDB" id="A0A4R6T7J9"/>
<dbReference type="OrthoDB" id="508112at2"/>
<dbReference type="InterPro" id="IPR012429">
    <property type="entry name" value="HGSNAT_cat"/>
</dbReference>
<feature type="transmembrane region" description="Helical" evidence="1">
    <location>
        <begin position="266"/>
        <end position="285"/>
    </location>
</feature>
<protein>
    <submittedName>
        <fullName evidence="3">Putative membrane protein</fullName>
    </submittedName>
</protein>
<feature type="transmembrane region" description="Helical" evidence="1">
    <location>
        <begin position="348"/>
        <end position="371"/>
    </location>
</feature>
<gene>
    <name evidence="3" type="ORF">DFQ04_2772</name>
</gene>
<evidence type="ECO:0000313" key="4">
    <source>
        <dbReference type="Proteomes" id="UP000294535"/>
    </source>
</evidence>
<dbReference type="RefSeq" id="WP_133556755.1">
    <property type="nucleotide sequence ID" value="NZ_SNYF01000007.1"/>
</dbReference>
<keyword evidence="1" id="KW-1133">Transmembrane helix</keyword>
<evidence type="ECO:0000259" key="2">
    <source>
        <dbReference type="Pfam" id="PF07786"/>
    </source>
</evidence>
<feature type="transmembrane region" description="Helical" evidence="1">
    <location>
        <begin position="116"/>
        <end position="136"/>
    </location>
</feature>
<proteinExistence type="predicted"/>
<dbReference type="Pfam" id="PF07786">
    <property type="entry name" value="HGSNAT_cat"/>
    <property type="match status" value="1"/>
</dbReference>
<dbReference type="EMBL" id="SNYF01000007">
    <property type="protein sequence ID" value="TDQ16650.1"/>
    <property type="molecule type" value="Genomic_DNA"/>
</dbReference>
<comment type="caution">
    <text evidence="3">The sequence shown here is derived from an EMBL/GenBank/DDBJ whole genome shotgun (WGS) entry which is preliminary data.</text>
</comment>
<evidence type="ECO:0000313" key="3">
    <source>
        <dbReference type="EMBL" id="TDQ16650.1"/>
    </source>
</evidence>
<feature type="transmembrane region" description="Helical" evidence="1">
    <location>
        <begin position="306"/>
        <end position="328"/>
    </location>
</feature>
<dbReference type="Proteomes" id="UP000294535">
    <property type="component" value="Unassembled WGS sequence"/>
</dbReference>
<organism evidence="3 4">
    <name type="scientific">Algoriphagus boseongensis</name>
    <dbReference type="NCBI Taxonomy" id="1442587"/>
    <lineage>
        <taxon>Bacteria</taxon>
        <taxon>Pseudomonadati</taxon>
        <taxon>Bacteroidota</taxon>
        <taxon>Cytophagia</taxon>
        <taxon>Cytophagales</taxon>
        <taxon>Cyclobacteriaceae</taxon>
        <taxon>Algoriphagus</taxon>
    </lineage>
</organism>
<keyword evidence="4" id="KW-1185">Reference proteome</keyword>
<name>A0A4R6T7J9_9BACT</name>
<feature type="transmembrane region" description="Helical" evidence="1">
    <location>
        <begin position="49"/>
        <end position="76"/>
    </location>
</feature>
<accession>A0A4R6T7J9</accession>
<dbReference type="PANTHER" id="PTHR40407:SF1">
    <property type="entry name" value="HEPARAN-ALPHA-GLUCOSAMINIDE N-ACETYLTRANSFERASE CATALYTIC DOMAIN-CONTAINING PROTEIN"/>
    <property type="match status" value="1"/>
</dbReference>
<feature type="domain" description="Heparan-alpha-glucosaminide N-acetyltransferase catalytic" evidence="2">
    <location>
        <begin position="8"/>
        <end position="213"/>
    </location>
</feature>
<keyword evidence="1" id="KW-0812">Transmembrane</keyword>
<reference evidence="3 4" key="1">
    <citation type="submission" date="2019-03" db="EMBL/GenBank/DDBJ databases">
        <title>Genomic Encyclopedia of Type Strains, Phase III (KMG-III): the genomes of soil and plant-associated and newly described type strains.</title>
        <authorList>
            <person name="Whitman W."/>
        </authorList>
    </citation>
    <scope>NUCLEOTIDE SEQUENCE [LARGE SCALE GENOMIC DNA]</scope>
    <source>
        <strain evidence="3 4">CECT 8446</strain>
    </source>
</reference>
<dbReference type="PANTHER" id="PTHR40407">
    <property type="entry name" value="MEMBRANE PROTEIN-LIKE PROTEIN"/>
    <property type="match status" value="1"/>
</dbReference>